<keyword evidence="6" id="KW-0804">Transcription</keyword>
<dbReference type="Pfam" id="PF01845">
    <property type="entry name" value="CcdB"/>
    <property type="match status" value="1"/>
</dbReference>
<comment type="caution">
    <text evidence="9">The sequence shown here is derived from an EMBL/GenBank/DDBJ whole genome shotgun (WGS) entry which is preliminary data.</text>
</comment>
<evidence type="ECO:0000256" key="5">
    <source>
        <dbReference type="ARBA" id="ARBA00023015"/>
    </source>
</evidence>
<gene>
    <name evidence="9" type="ORF">M8014_02920</name>
</gene>
<dbReference type="GO" id="GO:0006276">
    <property type="term" value="P:plasmid maintenance"/>
    <property type="evidence" value="ECO:0007669"/>
    <property type="project" value="InterPro"/>
</dbReference>
<dbReference type="Proteomes" id="UP001063816">
    <property type="component" value="Unassembled WGS sequence"/>
</dbReference>
<dbReference type="RefSeq" id="WP_271281052.1">
    <property type="nucleotide sequence ID" value="NZ_JAMGZK010000037.1"/>
</dbReference>
<evidence type="ECO:0000256" key="8">
    <source>
        <dbReference type="ARBA" id="ARBA00033135"/>
    </source>
</evidence>
<comment type="similarity">
    <text evidence="1">Belongs to the CcdB toxin family.</text>
</comment>
<evidence type="ECO:0000313" key="10">
    <source>
        <dbReference type="Proteomes" id="UP001063816"/>
    </source>
</evidence>
<protein>
    <recommendedName>
        <fullName evidence="2">Toxin CcdB</fullName>
    </recommendedName>
    <alternativeName>
        <fullName evidence="8">Cytotoxic protein CcdB</fullName>
    </alternativeName>
    <alternativeName>
        <fullName evidence="7">Protein LetD</fullName>
    </alternativeName>
</protein>
<dbReference type="Gene3D" id="2.30.30.110">
    <property type="match status" value="1"/>
</dbReference>
<evidence type="ECO:0000256" key="1">
    <source>
        <dbReference type="ARBA" id="ARBA00005230"/>
    </source>
</evidence>
<keyword evidence="3" id="KW-0678">Repressor</keyword>
<dbReference type="SUPFAM" id="SSF50118">
    <property type="entry name" value="Cell growth inhibitor/plasmid maintenance toxic component"/>
    <property type="match status" value="1"/>
</dbReference>
<evidence type="ECO:0000256" key="6">
    <source>
        <dbReference type="ARBA" id="ARBA00023163"/>
    </source>
</evidence>
<keyword evidence="10" id="KW-1185">Reference proteome</keyword>
<name>A0A9J6PXE0_9ENTR</name>
<keyword evidence="4" id="KW-1277">Toxin-antitoxin system</keyword>
<dbReference type="InterPro" id="IPR011067">
    <property type="entry name" value="Plasmid_toxin/cell-grow_inhib"/>
</dbReference>
<evidence type="ECO:0000256" key="2">
    <source>
        <dbReference type="ARBA" id="ARBA00015075"/>
    </source>
</evidence>
<dbReference type="InterPro" id="IPR002712">
    <property type="entry name" value="CcdB"/>
</dbReference>
<sequence length="107" mass="12535">MLNQFNVYRNPSAESNKELPYYMIIQHDCYDDLPTRLIMPLARHHNLASWHNHLVPRINIDFESLLIYAPMMTNINNRKINNKDFVCNLRLARQDVPGALDALITNT</sequence>
<dbReference type="AlphaFoldDB" id="A0A9J6PXE0"/>
<proteinExistence type="inferred from homology"/>
<accession>A0A9J6PXE0</accession>
<evidence type="ECO:0000256" key="4">
    <source>
        <dbReference type="ARBA" id="ARBA00022649"/>
    </source>
</evidence>
<reference evidence="9" key="1">
    <citation type="submission" date="2022-05" db="EMBL/GenBank/DDBJ databases">
        <title>Description of a novel species of Leclercia; Leclercia tamurae and the Proposal for a Novel Genus Silvania gen. nov. Containing Two Novel Species Silvania hatchlandensis sp. nov. and Silvania confinis sp. nov. Isolated from the Rhizosphere of Oak.</title>
        <authorList>
            <person name="Maddock D.W."/>
            <person name="Brady C.L."/>
            <person name="Denman S."/>
            <person name="Arnold D."/>
        </authorList>
    </citation>
    <scope>NUCLEOTIDE SEQUENCE</scope>
    <source>
        <strain evidence="9">H19S6</strain>
    </source>
</reference>
<evidence type="ECO:0000256" key="3">
    <source>
        <dbReference type="ARBA" id="ARBA00022491"/>
    </source>
</evidence>
<dbReference type="EMBL" id="JAMGZK010000037">
    <property type="protein sequence ID" value="MCU6663297.1"/>
    <property type="molecule type" value="Genomic_DNA"/>
</dbReference>
<dbReference type="GO" id="GO:0008657">
    <property type="term" value="F:DNA topoisomerase type II (double strand cut, ATP-hydrolyzing) inhibitor activity"/>
    <property type="evidence" value="ECO:0007669"/>
    <property type="project" value="InterPro"/>
</dbReference>
<organism evidence="9 10">
    <name type="scientific">Silvania hatchlandensis</name>
    <dbReference type="NCBI Taxonomy" id="2926469"/>
    <lineage>
        <taxon>Bacteria</taxon>
        <taxon>Pseudomonadati</taxon>
        <taxon>Pseudomonadota</taxon>
        <taxon>Gammaproteobacteria</taxon>
        <taxon>Enterobacterales</taxon>
        <taxon>Enterobacteriaceae</taxon>
        <taxon>Silvania</taxon>
    </lineage>
</organism>
<keyword evidence="5" id="KW-0805">Transcription regulation</keyword>
<evidence type="ECO:0000256" key="7">
    <source>
        <dbReference type="ARBA" id="ARBA00029628"/>
    </source>
</evidence>
<evidence type="ECO:0000313" key="9">
    <source>
        <dbReference type="EMBL" id="MCU6663297.1"/>
    </source>
</evidence>